<dbReference type="Pfam" id="PF03652">
    <property type="entry name" value="RuvX"/>
    <property type="match status" value="1"/>
</dbReference>
<dbReference type="GO" id="GO:0016788">
    <property type="term" value="F:hydrolase activity, acting on ester bonds"/>
    <property type="evidence" value="ECO:0007669"/>
    <property type="project" value="UniProtKB-UniRule"/>
</dbReference>
<dbReference type="PANTHER" id="PTHR33317">
    <property type="entry name" value="POLYNUCLEOTIDYL TRANSFERASE, RIBONUCLEASE H-LIKE SUPERFAMILY PROTEIN"/>
    <property type="match status" value="1"/>
</dbReference>
<comment type="similarity">
    <text evidence="5">Belongs to the YqgF HJR family.</text>
</comment>
<dbReference type="InterPro" id="IPR005227">
    <property type="entry name" value="YqgF"/>
</dbReference>
<dbReference type="HAMAP" id="MF_00651">
    <property type="entry name" value="Nuclease_YqgF"/>
    <property type="match status" value="1"/>
</dbReference>
<dbReference type="SUPFAM" id="SSF53098">
    <property type="entry name" value="Ribonuclease H-like"/>
    <property type="match status" value="1"/>
</dbReference>
<evidence type="ECO:0000256" key="2">
    <source>
        <dbReference type="ARBA" id="ARBA00022517"/>
    </source>
</evidence>
<dbReference type="SMART" id="SM00732">
    <property type="entry name" value="YqgFc"/>
    <property type="match status" value="1"/>
</dbReference>
<dbReference type="GO" id="GO:0000967">
    <property type="term" value="P:rRNA 5'-end processing"/>
    <property type="evidence" value="ECO:0007669"/>
    <property type="project" value="UniProtKB-UniRule"/>
</dbReference>
<name>A0A1H6UFT0_9MICO</name>
<organism evidence="7 8">
    <name type="scientific">Demequina mangrovi</name>
    <dbReference type="NCBI Taxonomy" id="1043493"/>
    <lineage>
        <taxon>Bacteria</taxon>
        <taxon>Bacillati</taxon>
        <taxon>Actinomycetota</taxon>
        <taxon>Actinomycetes</taxon>
        <taxon>Micrococcales</taxon>
        <taxon>Demequinaceae</taxon>
        <taxon>Demequina</taxon>
    </lineage>
</organism>
<dbReference type="InterPro" id="IPR037027">
    <property type="entry name" value="YqgF/RNaseH-like_dom_sf"/>
</dbReference>
<keyword evidence="4 5" id="KW-0378">Hydrolase</keyword>
<comment type="subcellular location">
    <subcellularLocation>
        <location evidence="5">Cytoplasm</location>
    </subcellularLocation>
</comment>
<dbReference type="STRING" id="1043493.SAMN05421637_0239"/>
<keyword evidence="2 5" id="KW-0690">Ribosome biogenesis</keyword>
<reference evidence="8" key="1">
    <citation type="submission" date="2016-10" db="EMBL/GenBank/DDBJ databases">
        <authorList>
            <person name="Varghese N."/>
        </authorList>
    </citation>
    <scope>NUCLEOTIDE SEQUENCE [LARGE SCALE GENOMIC DNA]</scope>
    <source>
        <strain evidence="8">DSM 24868</strain>
    </source>
</reference>
<evidence type="ECO:0000259" key="6">
    <source>
        <dbReference type="SMART" id="SM00732"/>
    </source>
</evidence>
<accession>A0A1H6UFT0</accession>
<evidence type="ECO:0000256" key="3">
    <source>
        <dbReference type="ARBA" id="ARBA00022722"/>
    </source>
</evidence>
<feature type="domain" description="YqgF/RNase H-like" evidence="6">
    <location>
        <begin position="4"/>
        <end position="102"/>
    </location>
</feature>
<dbReference type="EMBL" id="FNZI01000001">
    <property type="protein sequence ID" value="SEI86672.1"/>
    <property type="molecule type" value="Genomic_DNA"/>
</dbReference>
<dbReference type="CDD" id="cd16964">
    <property type="entry name" value="YqgF"/>
    <property type="match status" value="1"/>
</dbReference>
<dbReference type="RefSeq" id="WP_042212073.1">
    <property type="nucleotide sequence ID" value="NZ_BBLU01000001.1"/>
</dbReference>
<dbReference type="InterPro" id="IPR006641">
    <property type="entry name" value="YqgF/RNaseH-like_dom"/>
</dbReference>
<evidence type="ECO:0000256" key="4">
    <source>
        <dbReference type="ARBA" id="ARBA00022801"/>
    </source>
</evidence>
<proteinExistence type="inferred from homology"/>
<evidence type="ECO:0000256" key="1">
    <source>
        <dbReference type="ARBA" id="ARBA00022490"/>
    </source>
</evidence>
<dbReference type="EC" id="3.1.-.-" evidence="5"/>
<dbReference type="GO" id="GO:0004518">
    <property type="term" value="F:nuclease activity"/>
    <property type="evidence" value="ECO:0007669"/>
    <property type="project" value="UniProtKB-KW"/>
</dbReference>
<keyword evidence="3 5" id="KW-0540">Nuclease</keyword>
<dbReference type="Proteomes" id="UP000183315">
    <property type="component" value="Unassembled WGS sequence"/>
</dbReference>
<dbReference type="eggNOG" id="COG0816">
    <property type="taxonomic scope" value="Bacteria"/>
</dbReference>
<evidence type="ECO:0000313" key="8">
    <source>
        <dbReference type="Proteomes" id="UP000183315"/>
    </source>
</evidence>
<dbReference type="InterPro" id="IPR012337">
    <property type="entry name" value="RNaseH-like_sf"/>
</dbReference>
<comment type="function">
    <text evidence="5">Could be a nuclease involved in processing of the 5'-end of pre-16S rRNA.</text>
</comment>
<protein>
    <recommendedName>
        <fullName evidence="5">Putative pre-16S rRNA nuclease</fullName>
        <ecNumber evidence="5">3.1.-.-</ecNumber>
    </recommendedName>
</protein>
<sequence length="155" mass="16216">MLKGARLGVDVGTVRIGVAASDPDGLMAFPVDTVQRGDGDVEAVARIAVERGAVTIFVGLPRKLSGQEGTSAEDARAFAARLAELTSASVRLIDERFSTATASQAMRSAGRNAKKQRQVIDQAAAVVILENALDVDRNGNLGSVTIEVPRKGNDD</sequence>
<dbReference type="AlphaFoldDB" id="A0A1H6UFT0"/>
<dbReference type="NCBIfam" id="TIGR00250">
    <property type="entry name" value="RNAse_H_YqgF"/>
    <property type="match status" value="1"/>
</dbReference>
<keyword evidence="1 5" id="KW-0963">Cytoplasm</keyword>
<dbReference type="Gene3D" id="3.30.420.140">
    <property type="entry name" value="YqgF/RNase H-like domain"/>
    <property type="match status" value="1"/>
</dbReference>
<dbReference type="GO" id="GO:0005829">
    <property type="term" value="C:cytosol"/>
    <property type="evidence" value="ECO:0007669"/>
    <property type="project" value="TreeGrafter"/>
</dbReference>
<keyword evidence="8" id="KW-1185">Reference proteome</keyword>
<evidence type="ECO:0000313" key="7">
    <source>
        <dbReference type="EMBL" id="SEI86672.1"/>
    </source>
</evidence>
<dbReference type="PANTHER" id="PTHR33317:SF4">
    <property type="entry name" value="POLYNUCLEOTIDYL TRANSFERASE, RIBONUCLEASE H-LIKE SUPERFAMILY PROTEIN"/>
    <property type="match status" value="1"/>
</dbReference>
<gene>
    <name evidence="7" type="ORF">SAMN05421637_0239</name>
</gene>
<evidence type="ECO:0000256" key="5">
    <source>
        <dbReference type="HAMAP-Rule" id="MF_00651"/>
    </source>
</evidence>